<name>W4HGF7_9RHOB</name>
<evidence type="ECO:0000313" key="1">
    <source>
        <dbReference type="EMBL" id="ETW11075.1"/>
    </source>
</evidence>
<dbReference type="AlphaFoldDB" id="W4HGF7"/>
<keyword evidence="2" id="KW-1185">Reference proteome</keyword>
<comment type="caution">
    <text evidence="1">The sequence shown here is derived from an EMBL/GenBank/DDBJ whole genome shotgun (WGS) entry which is preliminary data.</text>
</comment>
<dbReference type="EMBL" id="AQQW01000016">
    <property type="protein sequence ID" value="ETW11075.1"/>
    <property type="molecule type" value="Genomic_DNA"/>
</dbReference>
<evidence type="ECO:0000313" key="2">
    <source>
        <dbReference type="Proteomes" id="UP000019063"/>
    </source>
</evidence>
<dbReference type="STRING" id="1379903.ATO8_18689"/>
<organism evidence="1 2">
    <name type="scientific">Roseivivax marinus</name>
    <dbReference type="NCBI Taxonomy" id="1379903"/>
    <lineage>
        <taxon>Bacteria</taxon>
        <taxon>Pseudomonadati</taxon>
        <taxon>Pseudomonadota</taxon>
        <taxon>Alphaproteobacteria</taxon>
        <taxon>Rhodobacterales</taxon>
        <taxon>Roseobacteraceae</taxon>
        <taxon>Roseivivax</taxon>
    </lineage>
</organism>
<reference evidence="1 2" key="1">
    <citation type="journal article" date="2014" name="Antonie Van Leeuwenhoek">
        <title>Roseivivax atlanticus sp. nov., isolated from surface seawater of the Atlantic Ocean.</title>
        <authorList>
            <person name="Li G."/>
            <person name="Lai Q."/>
            <person name="Liu X."/>
            <person name="Sun F."/>
            <person name="Shao Z."/>
        </authorList>
    </citation>
    <scope>NUCLEOTIDE SEQUENCE [LARGE SCALE GENOMIC DNA]</scope>
    <source>
        <strain evidence="1 2">22II-s10s</strain>
    </source>
</reference>
<dbReference type="eggNOG" id="ENOG502ZCBT">
    <property type="taxonomic scope" value="Bacteria"/>
</dbReference>
<gene>
    <name evidence="1" type="ORF">ATO8_18689</name>
</gene>
<sequence length="191" mass="22116">MSERIDAHWFMTWERRRWLNSDMRLRGTPECRAYYFDLINIAFDHSPIGTLPTDTSILARLVMCEPSHFAALCQLEFGPLHNWMPYLCDNGEIRLGHRFVVATLTDAVSRREDNRARTEAANAAKRRQRLRETVAGLSMDASKNDAGIRWMDEWLVQQGCTYRSTGWVERALMAWSEHRLGLGLARQRSTG</sequence>
<dbReference type="Proteomes" id="UP000019063">
    <property type="component" value="Unassembled WGS sequence"/>
</dbReference>
<dbReference type="PATRIC" id="fig|1317118.6.peg.3826"/>
<proteinExistence type="predicted"/>
<protein>
    <submittedName>
        <fullName evidence="1">Uncharacterized protein</fullName>
    </submittedName>
</protein>
<accession>W4HGF7</accession>